<organism evidence="1 2">
    <name type="scientific">Coilia grayii</name>
    <name type="common">Gray's grenadier anchovy</name>
    <dbReference type="NCBI Taxonomy" id="363190"/>
    <lineage>
        <taxon>Eukaryota</taxon>
        <taxon>Metazoa</taxon>
        <taxon>Chordata</taxon>
        <taxon>Craniata</taxon>
        <taxon>Vertebrata</taxon>
        <taxon>Euteleostomi</taxon>
        <taxon>Actinopterygii</taxon>
        <taxon>Neopterygii</taxon>
        <taxon>Teleostei</taxon>
        <taxon>Clupei</taxon>
        <taxon>Clupeiformes</taxon>
        <taxon>Clupeoidei</taxon>
        <taxon>Engraulidae</taxon>
        <taxon>Coilinae</taxon>
        <taxon>Coilia</taxon>
    </lineage>
</organism>
<comment type="caution">
    <text evidence="1">The sequence shown here is derived from an EMBL/GenBank/DDBJ whole genome shotgun (WGS) entry which is preliminary data.</text>
</comment>
<sequence>MSPITSIFCTSHSSGRNTYHSHANIVVFLNPCKSSGLRRTVQIRSKKRVYFSGGVCGWSCGAYVSLQADAEVSHSLSVMRVYWISNFDVSTLKQLWEKWECVINEHNSELCFSYYPVHCTLKVYPLMDDSVECKWQEEVPFQQNYSLSVKDIVVGPEGVGMFVLLMDETLVQHFDIPHTVTHIVLAIGKGYRVRHVGDMMMRAFLTTWPFSGKGCKLISKDGVLVKVSEELELRGMPHLVELADKNVNDDERINFDMDMIVHECPFKNPYCLYSKFPGVGCRCWKTQWHQPLTVLEMRRLQYD</sequence>
<dbReference type="EMBL" id="JBHFQA010000006">
    <property type="protein sequence ID" value="KAL2098443.1"/>
    <property type="molecule type" value="Genomic_DNA"/>
</dbReference>
<dbReference type="AlphaFoldDB" id="A0ABD1KH14"/>
<proteinExistence type="predicted"/>
<protein>
    <submittedName>
        <fullName evidence="1">Uncharacterized protein</fullName>
    </submittedName>
</protein>
<accession>A0ABD1KH14</accession>
<reference evidence="1 2" key="1">
    <citation type="submission" date="2024-09" db="EMBL/GenBank/DDBJ databases">
        <title>A chromosome-level genome assembly of Gray's grenadier anchovy, Coilia grayii.</title>
        <authorList>
            <person name="Fu Z."/>
        </authorList>
    </citation>
    <scope>NUCLEOTIDE SEQUENCE [LARGE SCALE GENOMIC DNA]</scope>
    <source>
        <strain evidence="1">G4</strain>
        <tissue evidence="1">Muscle</tissue>
    </source>
</reference>
<gene>
    <name evidence="1" type="ORF">ACEWY4_007650</name>
</gene>
<evidence type="ECO:0000313" key="2">
    <source>
        <dbReference type="Proteomes" id="UP001591681"/>
    </source>
</evidence>
<name>A0ABD1KH14_9TELE</name>
<keyword evidence="2" id="KW-1185">Reference proteome</keyword>
<evidence type="ECO:0000313" key="1">
    <source>
        <dbReference type="EMBL" id="KAL2098443.1"/>
    </source>
</evidence>
<dbReference type="Proteomes" id="UP001591681">
    <property type="component" value="Unassembled WGS sequence"/>
</dbReference>